<dbReference type="RefSeq" id="WP_102246812.1">
    <property type="nucleotide sequence ID" value="NZ_CP025682.1"/>
</dbReference>
<feature type="binding site" evidence="10">
    <location>
        <position position="123"/>
    </location>
    <ligand>
        <name>substrate</name>
    </ligand>
</feature>
<feature type="binding site" evidence="10">
    <location>
        <position position="161"/>
    </location>
    <ligand>
        <name>substrate</name>
    </ligand>
</feature>
<keyword evidence="8 10" id="KW-0472">Membrane</keyword>
<name>A0A2I6S668_9RHOO</name>
<evidence type="ECO:0000256" key="1">
    <source>
        <dbReference type="ARBA" id="ARBA00022475"/>
    </source>
</evidence>
<feature type="binding site" evidence="10">
    <location>
        <position position="165"/>
    </location>
    <ligand>
        <name>substrate</name>
    </ligand>
</feature>
<dbReference type="GO" id="GO:0019897">
    <property type="term" value="C:extrinsic component of plasma membrane"/>
    <property type="evidence" value="ECO:0007669"/>
    <property type="project" value="UniProtKB-UniRule"/>
</dbReference>
<keyword evidence="6 10" id="KW-0378">Hydrolase</keyword>
<keyword evidence="9 10" id="KW-0464">Manganese</keyword>
<gene>
    <name evidence="10" type="primary">lpxH</name>
    <name evidence="12" type="ORF">C0099_07240</name>
</gene>
<feature type="binding site" evidence="10">
    <location>
        <begin position="80"/>
        <end position="81"/>
    </location>
    <ligand>
        <name>substrate</name>
    </ligand>
</feature>
<accession>A0A2I6S668</accession>
<dbReference type="AlphaFoldDB" id="A0A2I6S668"/>
<dbReference type="CDD" id="cd07398">
    <property type="entry name" value="MPP_YbbF-LpxH"/>
    <property type="match status" value="1"/>
</dbReference>
<feature type="domain" description="Calcineurin-like phosphoesterase" evidence="11">
    <location>
        <begin position="1"/>
        <end position="200"/>
    </location>
</feature>
<organism evidence="12 13">
    <name type="scientific">Pseudazoarcus pumilus</name>
    <dbReference type="NCBI Taxonomy" id="2067960"/>
    <lineage>
        <taxon>Bacteria</taxon>
        <taxon>Pseudomonadati</taxon>
        <taxon>Pseudomonadota</taxon>
        <taxon>Betaproteobacteria</taxon>
        <taxon>Rhodocyclales</taxon>
        <taxon>Zoogloeaceae</taxon>
        <taxon>Pseudazoarcus</taxon>
    </lineage>
</organism>
<feature type="binding site" evidence="10">
    <location>
        <position position="41"/>
    </location>
    <ligand>
        <name>Mn(2+)</name>
        <dbReference type="ChEBI" id="CHEBI:29035"/>
        <label>2</label>
    </ligand>
</feature>
<dbReference type="GO" id="GO:0009245">
    <property type="term" value="P:lipid A biosynthetic process"/>
    <property type="evidence" value="ECO:0007669"/>
    <property type="project" value="UniProtKB-UniRule"/>
</dbReference>
<dbReference type="GO" id="GO:0030145">
    <property type="term" value="F:manganese ion binding"/>
    <property type="evidence" value="ECO:0007669"/>
    <property type="project" value="UniProtKB-UniRule"/>
</dbReference>
<comment type="catalytic activity">
    <reaction evidence="10">
        <text>UDP-2-N,3-O-bis[(3R)-3-hydroxytetradecanoyl]-alpha-D-glucosamine + H2O = 2-N,3-O-bis[(3R)-3-hydroxytetradecanoyl]-alpha-D-glucosaminyl 1-phosphate + UMP + 2 H(+)</text>
        <dbReference type="Rhea" id="RHEA:25213"/>
        <dbReference type="ChEBI" id="CHEBI:15377"/>
        <dbReference type="ChEBI" id="CHEBI:15378"/>
        <dbReference type="ChEBI" id="CHEBI:57865"/>
        <dbReference type="ChEBI" id="CHEBI:57957"/>
        <dbReference type="ChEBI" id="CHEBI:78847"/>
        <dbReference type="EC" id="3.6.1.54"/>
    </reaction>
</comment>
<comment type="subcellular location">
    <subcellularLocation>
        <location evidence="10">Cell inner membrane</location>
        <topology evidence="10">Peripheral membrane protein</topology>
        <orientation evidence="10">Cytoplasmic side</orientation>
    </subcellularLocation>
</comment>
<dbReference type="InterPro" id="IPR029052">
    <property type="entry name" value="Metallo-depent_PP-like"/>
</dbReference>
<evidence type="ECO:0000259" key="11">
    <source>
        <dbReference type="Pfam" id="PF00149"/>
    </source>
</evidence>
<feature type="binding site" evidence="10">
    <location>
        <position position="198"/>
    </location>
    <ligand>
        <name>Mn(2+)</name>
        <dbReference type="ChEBI" id="CHEBI:29035"/>
        <label>1</label>
    </ligand>
</feature>
<dbReference type="PANTHER" id="PTHR34990">
    <property type="entry name" value="UDP-2,3-DIACYLGLUCOSAMINE HYDROLASE-RELATED"/>
    <property type="match status" value="1"/>
</dbReference>
<comment type="cofactor">
    <cofactor evidence="10">
        <name>Mn(2+)</name>
        <dbReference type="ChEBI" id="CHEBI:29035"/>
    </cofactor>
    <text evidence="10">Binds 2 Mn(2+) ions per subunit in a binuclear metal center.</text>
</comment>
<feature type="binding site" evidence="10">
    <location>
        <position position="80"/>
    </location>
    <ligand>
        <name>Mn(2+)</name>
        <dbReference type="ChEBI" id="CHEBI:29035"/>
        <label>2</label>
    </ligand>
</feature>
<dbReference type="KEGG" id="atw:C0099_07240"/>
<dbReference type="SUPFAM" id="SSF56300">
    <property type="entry name" value="Metallo-dependent phosphatases"/>
    <property type="match status" value="1"/>
</dbReference>
<dbReference type="PANTHER" id="PTHR34990:SF1">
    <property type="entry name" value="UDP-2,3-DIACYLGLUCOSAMINE HYDROLASE"/>
    <property type="match status" value="1"/>
</dbReference>
<evidence type="ECO:0000256" key="10">
    <source>
        <dbReference type="HAMAP-Rule" id="MF_00575"/>
    </source>
</evidence>
<protein>
    <recommendedName>
        <fullName evidence="10">UDP-2,3-diacylglucosamine hydrolase</fullName>
        <ecNumber evidence="10">3.6.1.54</ecNumber>
    </recommendedName>
    <alternativeName>
        <fullName evidence="10">UDP-2,3-diacylglucosamine diphosphatase</fullName>
    </alternativeName>
</protein>
<feature type="binding site" evidence="10">
    <location>
        <position position="10"/>
    </location>
    <ligand>
        <name>Mn(2+)</name>
        <dbReference type="ChEBI" id="CHEBI:29035"/>
        <label>1</label>
    </ligand>
</feature>
<dbReference type="NCBIfam" id="NF003743">
    <property type="entry name" value="PRK05340.1"/>
    <property type="match status" value="1"/>
</dbReference>
<feature type="binding site" evidence="10">
    <location>
        <position position="8"/>
    </location>
    <ligand>
        <name>Mn(2+)</name>
        <dbReference type="ChEBI" id="CHEBI:29035"/>
        <label>1</label>
    </ligand>
</feature>
<keyword evidence="3 10" id="KW-0997">Cell inner membrane</keyword>
<keyword evidence="4 10" id="KW-0441">Lipid A biosynthesis</keyword>
<dbReference type="GO" id="GO:0005737">
    <property type="term" value="C:cytoplasm"/>
    <property type="evidence" value="ECO:0007669"/>
    <property type="project" value="InterPro"/>
</dbReference>
<sequence>MKALFISDLHLGEEHPETLAAFDALIDGPARGVDTLYILGDLFEYWAGDDDDTALARHVATRLRALADEDGVAIWFLAGNRDFLIGEDYAARAGLRLLAEPSEIDLDGQCVLLSHGDTLCTDDVAYQQYRAMVRDPAWQRDFLARPLAERRAIVDDLRAKSAESKQSKSMQIMDVNVSAVETLLRAHGHPTLIHGHTHRPARHVHHVDGRECVRWVLPDWHDDAPYLLWDGAHGFVTGRIRPA</sequence>
<evidence type="ECO:0000313" key="12">
    <source>
        <dbReference type="EMBL" id="AUN94745.1"/>
    </source>
</evidence>
<dbReference type="UniPathway" id="UPA00359">
    <property type="reaction ID" value="UER00480"/>
</dbReference>
<proteinExistence type="inferred from homology"/>
<dbReference type="HAMAP" id="MF_00575">
    <property type="entry name" value="LpxH"/>
    <property type="match status" value="1"/>
</dbReference>
<evidence type="ECO:0000256" key="5">
    <source>
        <dbReference type="ARBA" id="ARBA00022723"/>
    </source>
</evidence>
<dbReference type="EMBL" id="CP025682">
    <property type="protein sequence ID" value="AUN94745.1"/>
    <property type="molecule type" value="Genomic_DNA"/>
</dbReference>
<dbReference type="EC" id="3.6.1.54" evidence="10"/>
<evidence type="ECO:0000256" key="9">
    <source>
        <dbReference type="ARBA" id="ARBA00023211"/>
    </source>
</evidence>
<evidence type="ECO:0000256" key="2">
    <source>
        <dbReference type="ARBA" id="ARBA00022516"/>
    </source>
</evidence>
<dbReference type="InterPro" id="IPR043461">
    <property type="entry name" value="LpxH-like"/>
</dbReference>
<dbReference type="OrthoDB" id="9783283at2"/>
<comment type="pathway">
    <text evidence="10">Glycolipid biosynthesis; lipid IV(A) biosynthesis; lipid IV(A) from (3R)-3-hydroxytetradecanoyl-[acyl-carrier-protein] and UDP-N-acetyl-alpha-D-glucosamine: step 4/6.</text>
</comment>
<keyword evidence="7 10" id="KW-0443">Lipid metabolism</keyword>
<feature type="binding site" evidence="10">
    <location>
        <position position="41"/>
    </location>
    <ligand>
        <name>Mn(2+)</name>
        <dbReference type="ChEBI" id="CHEBI:29035"/>
        <label>1</label>
    </ligand>
</feature>
<feature type="binding site" evidence="10">
    <location>
        <position position="168"/>
    </location>
    <ligand>
        <name>substrate</name>
    </ligand>
</feature>
<dbReference type="Proteomes" id="UP000242205">
    <property type="component" value="Chromosome"/>
</dbReference>
<keyword evidence="1 10" id="KW-1003">Cell membrane</keyword>
<evidence type="ECO:0000313" key="13">
    <source>
        <dbReference type="Proteomes" id="UP000242205"/>
    </source>
</evidence>
<evidence type="ECO:0000256" key="4">
    <source>
        <dbReference type="ARBA" id="ARBA00022556"/>
    </source>
</evidence>
<feature type="binding site" evidence="10">
    <location>
        <position position="196"/>
    </location>
    <ligand>
        <name>Mn(2+)</name>
        <dbReference type="ChEBI" id="CHEBI:29035"/>
        <label>2</label>
    </ligand>
</feature>
<feature type="binding site" evidence="10">
    <location>
        <position position="196"/>
    </location>
    <ligand>
        <name>substrate</name>
    </ligand>
</feature>
<feature type="binding site" evidence="10">
    <location>
        <position position="115"/>
    </location>
    <ligand>
        <name>Mn(2+)</name>
        <dbReference type="ChEBI" id="CHEBI:29035"/>
        <label>2</label>
    </ligand>
</feature>
<keyword evidence="13" id="KW-1185">Reference proteome</keyword>
<keyword evidence="5 10" id="KW-0479">Metal-binding</keyword>
<keyword evidence="2 10" id="KW-0444">Lipid biosynthesis</keyword>
<dbReference type="InterPro" id="IPR010138">
    <property type="entry name" value="UDP-diacylglucosamine_Hdrlase"/>
</dbReference>
<reference evidence="12 13" key="1">
    <citation type="submission" date="2018-01" db="EMBL/GenBank/DDBJ databases">
        <authorList>
            <person name="Fu G.-Y."/>
        </authorList>
    </citation>
    <scope>NUCLEOTIDE SEQUENCE [LARGE SCALE GENOMIC DNA]</scope>
    <source>
        <strain evidence="12 13">SY39</strain>
    </source>
</reference>
<dbReference type="Pfam" id="PF00149">
    <property type="entry name" value="Metallophos"/>
    <property type="match status" value="1"/>
</dbReference>
<evidence type="ECO:0000256" key="6">
    <source>
        <dbReference type="ARBA" id="ARBA00022801"/>
    </source>
</evidence>
<evidence type="ECO:0000256" key="8">
    <source>
        <dbReference type="ARBA" id="ARBA00023136"/>
    </source>
</evidence>
<comment type="similarity">
    <text evidence="10">Belongs to the LpxH family.</text>
</comment>
<comment type="function">
    <text evidence="10">Hydrolyzes the pyrophosphate bond of UDP-2,3-diacylglucosamine to yield 2,3-diacylglucosamine 1-phosphate (lipid X) and UMP by catalyzing the attack of water at the alpha-P atom. Involved in the biosynthesis of lipid A, a phosphorylated glycolipid that anchors the lipopolysaccharide to the outer membrane of the cell.</text>
</comment>
<dbReference type="Gene3D" id="3.60.21.10">
    <property type="match status" value="1"/>
</dbReference>
<dbReference type="NCBIfam" id="TIGR01854">
    <property type="entry name" value="lipid_A_lpxH"/>
    <property type="match status" value="1"/>
</dbReference>
<dbReference type="InterPro" id="IPR004843">
    <property type="entry name" value="Calcineurin-like_PHP"/>
</dbReference>
<evidence type="ECO:0000256" key="3">
    <source>
        <dbReference type="ARBA" id="ARBA00022519"/>
    </source>
</evidence>
<evidence type="ECO:0000256" key="7">
    <source>
        <dbReference type="ARBA" id="ARBA00023098"/>
    </source>
</evidence>
<dbReference type="GO" id="GO:0008758">
    <property type="term" value="F:UDP-2,3-diacylglucosamine hydrolase activity"/>
    <property type="evidence" value="ECO:0007669"/>
    <property type="project" value="UniProtKB-UniRule"/>
</dbReference>